<dbReference type="Pfam" id="PF07668">
    <property type="entry name" value="MpPF1"/>
    <property type="match status" value="1"/>
</dbReference>
<keyword evidence="2" id="KW-0449">Lipoprotein</keyword>
<organism evidence="2 3">
    <name type="scientific">Malacoplasma penetrans (strain HF-2)</name>
    <name type="common">Mycoplasma penetrans</name>
    <dbReference type="NCBI Taxonomy" id="272633"/>
    <lineage>
        <taxon>Bacteria</taxon>
        <taxon>Bacillati</taxon>
        <taxon>Mycoplasmatota</taxon>
        <taxon>Mycoplasmoidales</taxon>
        <taxon>Mycoplasmoidaceae</taxon>
        <taxon>Malacoplasma</taxon>
    </lineage>
</organism>
<dbReference type="RefSeq" id="WP_011077529.1">
    <property type="nucleotide sequence ID" value="NC_004432.1"/>
</dbReference>
<dbReference type="HOGENOM" id="CLU_040028_0_0_14"/>
<protein>
    <submittedName>
        <fullName evidence="2">Signal-peptide-less P35 lipoprotein homolog</fullName>
    </submittedName>
</protein>
<feature type="signal peptide" evidence="1">
    <location>
        <begin position="1"/>
        <end position="22"/>
    </location>
</feature>
<sequence>MKTQRSKIGKVIALSGIFTVTAAVPAAVLSSAALNGNFANNQSGDALIPSNPSGHENTKVTPKLKSSIQMMGSEDLFDLGSNKTTNELLAQKIKDNPSLFFENPEVLAGKNFDVVVEDNLSSSAWTGQSYDVSKGNWGNTIEESNKLLYSSSSPNFTISSLDDFKAKLNAGSRLKDSLTAAGLNVDSNTTPSIKNKIGLSDGLFHINVEASVSNKKADYDLQIPTSNINFSFENLNIKVTGNDVVETKQRVAFKYSIGIKSISKYNGSSEIMKMWYASESAVMSGLGFLSSSKNESSELILDNNKVSKALGVFNTTFSNTKLELDNSAVNEGNYLTFKVTITGNANADYCFEDGTTSKEFSFPVKLLQRNAAFYKYSSNITQFQNQTFAWRNSGLPTVSSKEQVEKRIDDFAQGKSDDPSLRALLDEINTTAKNLGILKNASFKFLKFQDSYYTLEHGLRWRVYLSATVDQGFEVASGNPEFTKVQLIQIWIPN</sequence>
<evidence type="ECO:0000313" key="2">
    <source>
        <dbReference type="EMBL" id="BAC44499.1"/>
    </source>
</evidence>
<dbReference type="InParanoid" id="Q8EV61"/>
<dbReference type="GO" id="GO:0016020">
    <property type="term" value="C:membrane"/>
    <property type="evidence" value="ECO:0007669"/>
    <property type="project" value="InterPro"/>
</dbReference>
<name>Q8EV61_MALP2</name>
<reference evidence="2 3" key="1">
    <citation type="journal article" date="2002" name="Nucleic Acids Res.">
        <title>The complete genomic sequence of Mycoplasma penetrans, an intracellular bacterial pathogen in humans.</title>
        <authorList>
            <person name="Sasaki Y."/>
            <person name="Ishikawa J."/>
            <person name="Yamashita A."/>
            <person name="Oshima K."/>
            <person name="Kenri T."/>
            <person name="Furuya K."/>
            <person name="Yoshino C."/>
            <person name="Horino A."/>
            <person name="Shiba T."/>
            <person name="Sasaki T."/>
            <person name="Hattori M."/>
        </authorList>
    </citation>
    <scope>NUCLEOTIDE SEQUENCE [LARGE SCALE GENOMIC DNA]</scope>
    <source>
        <strain evidence="2 3">HF-2</strain>
    </source>
</reference>
<dbReference type="Proteomes" id="UP000002522">
    <property type="component" value="Chromosome"/>
</dbReference>
<dbReference type="InterPro" id="IPR011653">
    <property type="entry name" value="Lipoprotein_p35"/>
</dbReference>
<proteinExistence type="predicted"/>
<dbReference type="KEGG" id="mpe:MYPE7060"/>
<dbReference type="eggNOG" id="ENOG5031ZBZ">
    <property type="taxonomic scope" value="Bacteria"/>
</dbReference>
<accession>Q8EV61</accession>
<dbReference type="EMBL" id="BA000026">
    <property type="protein sequence ID" value="BAC44499.1"/>
    <property type="molecule type" value="Genomic_DNA"/>
</dbReference>
<keyword evidence="3" id="KW-1185">Reference proteome</keyword>
<evidence type="ECO:0000256" key="1">
    <source>
        <dbReference type="SAM" id="SignalP"/>
    </source>
</evidence>
<dbReference type="AlphaFoldDB" id="Q8EV61"/>
<keyword evidence="1" id="KW-0732">Signal</keyword>
<feature type="chain" id="PRO_5004305492" evidence="1">
    <location>
        <begin position="23"/>
        <end position="494"/>
    </location>
</feature>
<evidence type="ECO:0000313" key="3">
    <source>
        <dbReference type="Proteomes" id="UP000002522"/>
    </source>
</evidence>
<gene>
    <name evidence="2" type="ordered locus">MYPE7060</name>
</gene>